<proteinExistence type="predicted"/>
<dbReference type="SUPFAM" id="SSF50939">
    <property type="entry name" value="Sialidases"/>
    <property type="match status" value="1"/>
</dbReference>
<sequence length="405" mass="44287">MTIQNTLTKIFPVGLLVWFCWSLPVNAEADQPEFPIQEITVPTSKESKQHHLAKTDGGRLILSWVESDGQNSTVRFVIREGQGWSPVRTVTSVDGKLGDPPVVFGLDDGSLAAAWMPYVKGGKSKYVADILLARSQDGGLTWSKAFKPYGESARVYDAQMSLTALPNARIALVWTDMRETGDPRKDDRYQLMATVLAKGQQSAGTELRLDDDICSCCRASTTAEGESLLTVYRDHSQGEIRDTGAVRWDTDGKVQALSAPGDGWRIEGCPSNGPAVDMSASSVALAWFSAADDKGRFKVAFSTDGGKSFTKPFEVDDDARGYVNVALLSTNAALVSWRKRVGPEDELRIAKVTTDGISRQTAIYQGDFPGWPSKYPDMVVLDHQAFVAWTDPIKKKVRLVAVTLD</sequence>
<evidence type="ECO:0000313" key="2">
    <source>
        <dbReference type="EMBL" id="BBL34119.1"/>
    </source>
</evidence>
<dbReference type="CDD" id="cd15482">
    <property type="entry name" value="Sialidase_non-viral"/>
    <property type="match status" value="2"/>
</dbReference>
<organism evidence="2 3">
    <name type="scientific">Nitrosomonas stercoris</name>
    <dbReference type="NCBI Taxonomy" id="1444684"/>
    <lineage>
        <taxon>Bacteria</taxon>
        <taxon>Pseudomonadati</taxon>
        <taxon>Pseudomonadota</taxon>
        <taxon>Betaproteobacteria</taxon>
        <taxon>Nitrosomonadales</taxon>
        <taxon>Nitrosomonadaceae</taxon>
        <taxon>Nitrosomonas</taxon>
    </lineage>
</organism>
<accession>A0A4Y1YK86</accession>
<feature type="chain" id="PRO_5021386486" description="Sialidase domain-containing protein" evidence="1">
    <location>
        <begin position="28"/>
        <end position="405"/>
    </location>
</feature>
<reference evidence="2 3" key="1">
    <citation type="submission" date="2019-06" db="EMBL/GenBank/DDBJ databases">
        <title>Nitrosomonas stercoris KYUHI-S whole genome shotgun sequence.</title>
        <authorList>
            <person name="Nakagawa T."/>
            <person name="Tsuchiya Y."/>
            <person name="Takahashi R."/>
        </authorList>
    </citation>
    <scope>NUCLEOTIDE SEQUENCE [LARGE SCALE GENOMIC DNA]</scope>
    <source>
        <strain evidence="2 3">KYUHI-S</strain>
    </source>
</reference>
<name>A0A4Y1YK86_9PROT</name>
<feature type="signal peptide" evidence="1">
    <location>
        <begin position="1"/>
        <end position="27"/>
    </location>
</feature>
<evidence type="ECO:0008006" key="4">
    <source>
        <dbReference type="Google" id="ProtNLM"/>
    </source>
</evidence>
<keyword evidence="1" id="KW-0732">Signal</keyword>
<dbReference type="AlphaFoldDB" id="A0A4Y1YK86"/>
<evidence type="ECO:0000313" key="3">
    <source>
        <dbReference type="Proteomes" id="UP000316473"/>
    </source>
</evidence>
<gene>
    <name evidence="2" type="ORF">Nstercoris_00348</name>
</gene>
<dbReference type="EMBL" id="AP019755">
    <property type="protein sequence ID" value="BBL34119.1"/>
    <property type="molecule type" value="Genomic_DNA"/>
</dbReference>
<dbReference type="Gene3D" id="2.120.10.10">
    <property type="match status" value="1"/>
</dbReference>
<dbReference type="InterPro" id="IPR036278">
    <property type="entry name" value="Sialidase_sf"/>
</dbReference>
<dbReference type="Proteomes" id="UP000316473">
    <property type="component" value="Chromosome"/>
</dbReference>
<protein>
    <recommendedName>
        <fullName evidence="4">Sialidase domain-containing protein</fullName>
    </recommendedName>
</protein>
<evidence type="ECO:0000256" key="1">
    <source>
        <dbReference type="SAM" id="SignalP"/>
    </source>
</evidence>
<keyword evidence="3" id="KW-1185">Reference proteome</keyword>
<dbReference type="KEGG" id="nst:Nstercoris_00348"/>